<organism evidence="2 3">
    <name type="scientific">Wickerhamomyces mucosus</name>
    <dbReference type="NCBI Taxonomy" id="1378264"/>
    <lineage>
        <taxon>Eukaryota</taxon>
        <taxon>Fungi</taxon>
        <taxon>Dikarya</taxon>
        <taxon>Ascomycota</taxon>
        <taxon>Saccharomycotina</taxon>
        <taxon>Saccharomycetes</taxon>
        <taxon>Phaffomycetales</taxon>
        <taxon>Wickerhamomycetaceae</taxon>
        <taxon>Wickerhamomyces</taxon>
    </lineage>
</organism>
<feature type="region of interest" description="Disordered" evidence="1">
    <location>
        <begin position="27"/>
        <end position="56"/>
    </location>
</feature>
<evidence type="ECO:0000256" key="1">
    <source>
        <dbReference type="SAM" id="MobiDB-lite"/>
    </source>
</evidence>
<feature type="compositionally biased region" description="Basic and acidic residues" evidence="1">
    <location>
        <begin position="219"/>
        <end position="233"/>
    </location>
</feature>
<comment type="caution">
    <text evidence="2">The sequence shown here is derived from an EMBL/GenBank/DDBJ whole genome shotgun (WGS) entry which is preliminary data.</text>
</comment>
<name>A0A9P8PVN9_9ASCO</name>
<dbReference type="OrthoDB" id="10550576at2759"/>
<reference evidence="2" key="2">
    <citation type="submission" date="2021-01" db="EMBL/GenBank/DDBJ databases">
        <authorList>
            <person name="Schikora-Tamarit M.A."/>
        </authorList>
    </citation>
    <scope>NUCLEOTIDE SEQUENCE</scope>
    <source>
        <strain evidence="2">CBS6341</strain>
    </source>
</reference>
<keyword evidence="3" id="KW-1185">Reference proteome</keyword>
<evidence type="ECO:0000313" key="3">
    <source>
        <dbReference type="Proteomes" id="UP000769528"/>
    </source>
</evidence>
<evidence type="ECO:0000313" key="2">
    <source>
        <dbReference type="EMBL" id="KAH3679277.1"/>
    </source>
</evidence>
<dbReference type="EMBL" id="JAEUBF010000325">
    <property type="protein sequence ID" value="KAH3679277.1"/>
    <property type="molecule type" value="Genomic_DNA"/>
</dbReference>
<dbReference type="Proteomes" id="UP000769528">
    <property type="component" value="Unassembled WGS sequence"/>
</dbReference>
<dbReference type="AlphaFoldDB" id="A0A9P8PVN9"/>
<proteinExistence type="predicted"/>
<sequence>MFSKLSPLKESNSLNLYPKLEFKENIIPDDASSPTKLKKEPRSPLQKPPIRISPFKGKLSHMSNQEIFSVTPKRLNLSSKTQSVDRTSFVPTKPEITFESLKGMAGSTLKAYHTPSRMITGRKRLHPNSEVPVRSLHIKNTNNLKDPRANLIDKFNAQKSILKKKSPEKSENTEDIEDTGNDTDMTTEINTMKNAVSNDDIELLLKNPEFTQPRKRRAVTFEEKKEEEGKQKPNEVTNQDIMTMLQRIMKKQYEMLERLENLEKQAHKPI</sequence>
<reference evidence="2" key="1">
    <citation type="journal article" date="2021" name="Open Biol.">
        <title>Shared evolutionary footprints suggest mitochondrial oxidative damage underlies multiple complex I losses in fungi.</title>
        <authorList>
            <person name="Schikora-Tamarit M.A."/>
            <person name="Marcet-Houben M."/>
            <person name="Nosek J."/>
            <person name="Gabaldon T."/>
        </authorList>
    </citation>
    <scope>NUCLEOTIDE SEQUENCE</scope>
    <source>
        <strain evidence="2">CBS6341</strain>
    </source>
</reference>
<gene>
    <name evidence="2" type="ORF">WICMUC_001101</name>
</gene>
<accession>A0A9P8PVN9</accession>
<feature type="region of interest" description="Disordered" evidence="1">
    <location>
        <begin position="162"/>
        <end position="184"/>
    </location>
</feature>
<feature type="region of interest" description="Disordered" evidence="1">
    <location>
        <begin position="211"/>
        <end position="237"/>
    </location>
</feature>
<protein>
    <submittedName>
        <fullName evidence="2">Uncharacterized protein</fullName>
    </submittedName>
</protein>